<proteinExistence type="predicted"/>
<reference evidence="1 2" key="1">
    <citation type="submission" date="2019-02" db="EMBL/GenBank/DDBJ databases">
        <title>Deep-cultivation of Planctomycetes and their phenomic and genomic characterization uncovers novel biology.</title>
        <authorList>
            <person name="Wiegand S."/>
            <person name="Jogler M."/>
            <person name="Boedeker C."/>
            <person name="Pinto D."/>
            <person name="Vollmers J."/>
            <person name="Rivas-Marin E."/>
            <person name="Kohn T."/>
            <person name="Peeters S.H."/>
            <person name="Heuer A."/>
            <person name="Rast P."/>
            <person name="Oberbeckmann S."/>
            <person name="Bunk B."/>
            <person name="Jeske O."/>
            <person name="Meyerdierks A."/>
            <person name="Storesund J.E."/>
            <person name="Kallscheuer N."/>
            <person name="Luecker S."/>
            <person name="Lage O.M."/>
            <person name="Pohl T."/>
            <person name="Merkel B.J."/>
            <person name="Hornburger P."/>
            <person name="Mueller R.-W."/>
            <person name="Bruemmer F."/>
            <person name="Labrenz M."/>
            <person name="Spormann A.M."/>
            <person name="Op den Camp H."/>
            <person name="Overmann J."/>
            <person name="Amann R."/>
            <person name="Jetten M.S.M."/>
            <person name="Mascher T."/>
            <person name="Medema M.H."/>
            <person name="Devos D.P."/>
            <person name="Kaster A.-K."/>
            <person name="Ovreas L."/>
            <person name="Rohde M."/>
            <person name="Galperin M.Y."/>
            <person name="Jogler C."/>
        </authorList>
    </citation>
    <scope>NUCLEOTIDE SEQUENCE [LARGE SCALE GENOMIC DNA]</scope>
    <source>
        <strain evidence="1 2">Poly30</strain>
    </source>
</reference>
<dbReference type="EMBL" id="CP036434">
    <property type="protein sequence ID" value="QDV05685.1"/>
    <property type="molecule type" value="Genomic_DNA"/>
</dbReference>
<dbReference type="OrthoDB" id="270844at2"/>
<dbReference type="Gene3D" id="3.20.20.150">
    <property type="entry name" value="Divalent-metal-dependent TIM barrel enzymes"/>
    <property type="match status" value="1"/>
</dbReference>
<keyword evidence="1" id="KW-0413">Isomerase</keyword>
<dbReference type="Proteomes" id="UP000320390">
    <property type="component" value="Chromosome"/>
</dbReference>
<evidence type="ECO:0000313" key="2">
    <source>
        <dbReference type="Proteomes" id="UP000320390"/>
    </source>
</evidence>
<accession>A0A518ENM7</accession>
<dbReference type="SUPFAM" id="SSF51658">
    <property type="entry name" value="Xylose isomerase-like"/>
    <property type="match status" value="1"/>
</dbReference>
<dbReference type="GO" id="GO:0016853">
    <property type="term" value="F:isomerase activity"/>
    <property type="evidence" value="ECO:0007669"/>
    <property type="project" value="UniProtKB-KW"/>
</dbReference>
<keyword evidence="2" id="KW-1185">Reference proteome</keyword>
<evidence type="ECO:0000313" key="1">
    <source>
        <dbReference type="EMBL" id="QDV05685.1"/>
    </source>
</evidence>
<name>A0A518ENM7_9BACT</name>
<dbReference type="AlphaFoldDB" id="A0A518ENM7"/>
<dbReference type="InterPro" id="IPR036237">
    <property type="entry name" value="Xyl_isomerase-like_sf"/>
</dbReference>
<dbReference type="RefSeq" id="WP_145195198.1">
    <property type="nucleotide sequence ID" value="NZ_CP036434.1"/>
</dbReference>
<sequence>MTKPGIPNELVLSTSCYGPRLRSIEDQAFSAVAMGFRKLELGLSATPPELRGWDDARRETGIEMECLVVGSLKAKGPNMSGSKLGSLNAEQREMALASSRRHIQLAQRLGAPTVILRGCAVENEKLDAEADRLLHKHSTVKRDDLELLQEETREFMRKVQTKSHRQIEHFCRSVHTLRKEFPETKLAIAPGNELHDLFGFEAVQWVMDDLAAHKVGFWHDTARIYRRGKLGLQNQGDWLEAFASRTYGVHLRDATPDDFGLPPSLGEVDFKLVAEYLPKDAAKVIDVDPTHGRPEVLASVQFLMGLGY</sequence>
<protein>
    <submittedName>
        <fullName evidence="1">Xylose isomerase-like TIM barrel</fullName>
    </submittedName>
</protein>
<gene>
    <name evidence="1" type="ORF">Poly30_11840</name>
</gene>
<organism evidence="1 2">
    <name type="scientific">Saltatorellus ferox</name>
    <dbReference type="NCBI Taxonomy" id="2528018"/>
    <lineage>
        <taxon>Bacteria</taxon>
        <taxon>Pseudomonadati</taxon>
        <taxon>Planctomycetota</taxon>
        <taxon>Planctomycetia</taxon>
        <taxon>Planctomycetia incertae sedis</taxon>
        <taxon>Saltatorellus</taxon>
    </lineage>
</organism>